<evidence type="ECO:0000256" key="5">
    <source>
        <dbReference type="SAM" id="Coils"/>
    </source>
</evidence>
<evidence type="ECO:0000256" key="6">
    <source>
        <dbReference type="SAM" id="MobiDB-lite"/>
    </source>
</evidence>
<dbReference type="GO" id="GO:0031110">
    <property type="term" value="P:regulation of microtubule polymerization or depolymerization"/>
    <property type="evidence" value="ECO:0007669"/>
    <property type="project" value="TreeGrafter"/>
</dbReference>
<evidence type="ECO:0000313" key="8">
    <source>
        <dbReference type="RefSeq" id="XP_029639783.2"/>
    </source>
</evidence>
<sequence length="363" mass="42338">MDAYHIDYSMKNIPIPSKEFYSKKLLQKITDLIKRMRWKAFFFDTEADTTENTFYRIKSKKFPPRIKGLEDLEADLLKIMSKIKFRQSTMDNAKTLGELFIQFQERLDVLNNMMSLKECKGEDWYKTSMSSIFNQLSTFEVTFAAIRSRLKDFREALENANVLNENLKETIETAKHMKENLPEHLNNNKATVKIIPDSASVSETNSASSLKENTNKKANLSPAEVPQKVTENKNLLEQEVKYIEFLTVSQFDSIPKYMKGRVTYKQVNNAIEELTKCFEAKYSIMSLRRKAVPEKKKHIYEMYKAQETSDTEGVYFIVDNDMKEYSKLRSDPTTRSILVMLRHVGRIREIRGGGLVRYAATFY</sequence>
<dbReference type="GO" id="GO:0000278">
    <property type="term" value="P:mitotic cell cycle"/>
    <property type="evidence" value="ECO:0007669"/>
    <property type="project" value="TreeGrafter"/>
</dbReference>
<evidence type="ECO:0000256" key="1">
    <source>
        <dbReference type="ARBA" id="ARBA00006836"/>
    </source>
</evidence>
<evidence type="ECO:0000256" key="2">
    <source>
        <dbReference type="ARBA" id="ARBA00023054"/>
    </source>
</evidence>
<keyword evidence="2 5" id="KW-0175">Coiled coil</keyword>
<evidence type="ECO:0000256" key="4">
    <source>
        <dbReference type="ARBA" id="ARBA00047202"/>
    </source>
</evidence>
<keyword evidence="7" id="KW-1185">Reference proteome</keyword>
<dbReference type="KEGG" id="osn:115214892"/>
<dbReference type="FunFam" id="1.10.10.1890:FF:000002">
    <property type="entry name" value="Spindle and kinetochore-associated protein 1"/>
    <property type="match status" value="1"/>
</dbReference>
<dbReference type="GO" id="GO:0072686">
    <property type="term" value="C:mitotic spindle"/>
    <property type="evidence" value="ECO:0007669"/>
    <property type="project" value="TreeGrafter"/>
</dbReference>
<dbReference type="PANTHER" id="PTHR28573">
    <property type="entry name" value="SPINDLE AND KINETOCHORE-ASSOCIATED PROTEIN 1"/>
    <property type="match status" value="1"/>
</dbReference>
<dbReference type="GO" id="GO:0007059">
    <property type="term" value="P:chromosome segregation"/>
    <property type="evidence" value="ECO:0007669"/>
    <property type="project" value="InterPro"/>
</dbReference>
<dbReference type="Gene3D" id="1.10.10.1890">
    <property type="entry name" value="Ska1 microtubule binding domain-like"/>
    <property type="match status" value="1"/>
</dbReference>
<feature type="coiled-coil region" evidence="5">
    <location>
        <begin position="150"/>
        <end position="180"/>
    </location>
</feature>
<dbReference type="PANTHER" id="PTHR28573:SF1">
    <property type="entry name" value="SPINDLE AND KINETOCHORE-ASSOCIATED PROTEIN 1"/>
    <property type="match status" value="1"/>
</dbReference>
<dbReference type="GO" id="GO:0005876">
    <property type="term" value="C:spindle microtubule"/>
    <property type="evidence" value="ECO:0007669"/>
    <property type="project" value="TreeGrafter"/>
</dbReference>
<dbReference type="Proteomes" id="UP000515154">
    <property type="component" value="Linkage group LG8"/>
</dbReference>
<dbReference type="GO" id="GO:0051301">
    <property type="term" value="P:cell division"/>
    <property type="evidence" value="ECO:0007669"/>
    <property type="project" value="InterPro"/>
</dbReference>
<dbReference type="RefSeq" id="XP_029639783.2">
    <property type="nucleotide sequence ID" value="XM_029783923.2"/>
</dbReference>
<feature type="region of interest" description="Disordered" evidence="6">
    <location>
        <begin position="203"/>
        <end position="223"/>
    </location>
</feature>
<dbReference type="GO" id="GO:0008017">
    <property type="term" value="F:microtubule binding"/>
    <property type="evidence" value="ECO:0007669"/>
    <property type="project" value="InterPro"/>
</dbReference>
<dbReference type="Gene3D" id="6.10.250.1370">
    <property type="match status" value="1"/>
</dbReference>
<dbReference type="InterPro" id="IPR042031">
    <property type="entry name" value="SKA1_MBD_sf"/>
</dbReference>
<evidence type="ECO:0000256" key="3">
    <source>
        <dbReference type="ARBA" id="ARBA00047182"/>
    </source>
</evidence>
<organism evidence="7 8">
    <name type="scientific">Octopus sinensis</name>
    <name type="common">East Asian common octopus</name>
    <dbReference type="NCBI Taxonomy" id="2607531"/>
    <lineage>
        <taxon>Eukaryota</taxon>
        <taxon>Metazoa</taxon>
        <taxon>Spiralia</taxon>
        <taxon>Lophotrochozoa</taxon>
        <taxon>Mollusca</taxon>
        <taxon>Cephalopoda</taxon>
        <taxon>Coleoidea</taxon>
        <taxon>Octopodiformes</taxon>
        <taxon>Octopoda</taxon>
        <taxon>Incirrata</taxon>
        <taxon>Octopodidae</taxon>
        <taxon>Octopus</taxon>
    </lineage>
</organism>
<accession>A0A6P7SNZ4</accession>
<proteinExistence type="inferred from homology"/>
<reference evidence="8" key="1">
    <citation type="submission" date="2025-08" db="UniProtKB">
        <authorList>
            <consortium name="RefSeq"/>
        </authorList>
    </citation>
    <scope>IDENTIFICATION</scope>
</reference>
<gene>
    <name evidence="8" type="primary">LOC115214892</name>
</gene>
<name>A0A6P7SNZ4_9MOLL</name>
<comment type="similarity">
    <text evidence="1">Belongs to the SKA1 family.</text>
</comment>
<dbReference type="AlphaFoldDB" id="A0A6P7SNZ4"/>
<protein>
    <recommendedName>
        <fullName evidence="3">SKA complex subunit 1</fullName>
    </recommendedName>
    <alternativeName>
        <fullName evidence="4">Spindle and kinetochore-associated protein 1</fullName>
    </alternativeName>
</protein>
<dbReference type="GO" id="GO:0000940">
    <property type="term" value="C:outer kinetochore"/>
    <property type="evidence" value="ECO:0007669"/>
    <property type="project" value="TreeGrafter"/>
</dbReference>
<dbReference type="InterPro" id="IPR009829">
    <property type="entry name" value="SKA1"/>
</dbReference>
<evidence type="ECO:0000313" key="7">
    <source>
        <dbReference type="Proteomes" id="UP000515154"/>
    </source>
</evidence>
<dbReference type="Pfam" id="PF07160">
    <property type="entry name" value="SKA1"/>
    <property type="match status" value="1"/>
</dbReference>